<dbReference type="PANTHER" id="PTHR43943">
    <property type="entry name" value="DEHYDROGENASE/REDUCTASE (SDR FAMILY) MEMBER 4"/>
    <property type="match status" value="1"/>
</dbReference>
<dbReference type="SUPFAM" id="SSF51735">
    <property type="entry name" value="NAD(P)-binding Rossmann-fold domains"/>
    <property type="match status" value="1"/>
</dbReference>
<keyword evidence="4" id="KW-1185">Reference proteome</keyword>
<dbReference type="Gene3D" id="3.40.50.720">
    <property type="entry name" value="NAD(P)-binding Rossmann-like Domain"/>
    <property type="match status" value="1"/>
</dbReference>
<dbReference type="Proteomes" id="UP000520876">
    <property type="component" value="Unassembled WGS sequence"/>
</dbReference>
<evidence type="ECO:0000259" key="2">
    <source>
        <dbReference type="SMART" id="SM00822"/>
    </source>
</evidence>
<dbReference type="PRINTS" id="PR00081">
    <property type="entry name" value="GDHRDH"/>
</dbReference>
<sequence>MKQDMKRKVAVVTGGSSGIGFAIAKRLIDDGADVVITGRRQTVLDEAVQRLGSSATGIVADVASAKSLATLYESVTNRFGRIDILVANAGGGSHAPLGQITEEQIDQQLSTNVKGVVLTVQGALGLMGSGASIVIVGSSSSIDPGPTMSIYGGTKAAVRNMVRSWVAELKGTGIRINILSPGPTNTASLREAFGEHAEEGMAFLTAKSPLGRIGEPEEIASVAAFLASDAASYVNGVELFADGGASQT</sequence>
<dbReference type="InterPro" id="IPR036291">
    <property type="entry name" value="NAD(P)-bd_dom_sf"/>
</dbReference>
<dbReference type="FunFam" id="3.40.50.720:FF:000084">
    <property type="entry name" value="Short-chain dehydrogenase reductase"/>
    <property type="match status" value="1"/>
</dbReference>
<dbReference type="PANTHER" id="PTHR43943:SF2">
    <property type="entry name" value="DEHYDROGENASE_REDUCTASE 4"/>
    <property type="match status" value="1"/>
</dbReference>
<reference evidence="3 4" key="1">
    <citation type="submission" date="2020-07" db="EMBL/GenBank/DDBJ databases">
        <title>Halomonas sp. QX-2 draft genome sequence.</title>
        <authorList>
            <person name="Qiu X."/>
        </authorList>
    </citation>
    <scope>NUCLEOTIDE SEQUENCE [LARGE SCALE GENOMIC DNA]</scope>
    <source>
        <strain evidence="3 4">QX-2</strain>
    </source>
</reference>
<dbReference type="SMART" id="SM00822">
    <property type="entry name" value="PKS_KR"/>
    <property type="match status" value="1"/>
</dbReference>
<evidence type="ECO:0000313" key="4">
    <source>
        <dbReference type="Proteomes" id="UP000520876"/>
    </source>
</evidence>
<comment type="similarity">
    <text evidence="1">Belongs to the short-chain dehydrogenases/reductases (SDR) family.</text>
</comment>
<organism evidence="3 4">
    <name type="scientific">Vreelandella sedimenti</name>
    <dbReference type="NCBI Taxonomy" id="2729618"/>
    <lineage>
        <taxon>Bacteria</taxon>
        <taxon>Pseudomonadati</taxon>
        <taxon>Pseudomonadota</taxon>
        <taxon>Gammaproteobacteria</taxon>
        <taxon>Oceanospirillales</taxon>
        <taxon>Halomonadaceae</taxon>
        <taxon>Vreelandella</taxon>
    </lineage>
</organism>
<dbReference type="InterPro" id="IPR002347">
    <property type="entry name" value="SDR_fam"/>
</dbReference>
<dbReference type="CDD" id="cd05233">
    <property type="entry name" value="SDR_c"/>
    <property type="match status" value="1"/>
</dbReference>
<evidence type="ECO:0000313" key="3">
    <source>
        <dbReference type="EMBL" id="NYT73348.1"/>
    </source>
</evidence>
<evidence type="ECO:0000256" key="1">
    <source>
        <dbReference type="ARBA" id="ARBA00006484"/>
    </source>
</evidence>
<accession>A0A7Z0N805</accession>
<dbReference type="InterPro" id="IPR057326">
    <property type="entry name" value="KR_dom"/>
</dbReference>
<dbReference type="AlphaFoldDB" id="A0A7Z0N805"/>
<gene>
    <name evidence="3" type="ORF">HZU72_13035</name>
</gene>
<dbReference type="EMBL" id="JACCGK010000010">
    <property type="protein sequence ID" value="NYT73348.1"/>
    <property type="molecule type" value="Genomic_DNA"/>
</dbReference>
<name>A0A7Z0N805_9GAMM</name>
<proteinExistence type="inferred from homology"/>
<comment type="caution">
    <text evidence="3">The sequence shown here is derived from an EMBL/GenBank/DDBJ whole genome shotgun (WGS) entry which is preliminary data.</text>
</comment>
<dbReference type="Pfam" id="PF13561">
    <property type="entry name" value="adh_short_C2"/>
    <property type="match status" value="1"/>
</dbReference>
<protein>
    <submittedName>
        <fullName evidence="3">SDR family oxidoreductase</fullName>
    </submittedName>
</protein>
<feature type="domain" description="Ketoreductase" evidence="2">
    <location>
        <begin position="8"/>
        <end position="184"/>
    </location>
</feature>